<dbReference type="InParanoid" id="A0A7X0JW15"/>
<dbReference type="GO" id="GO:0008610">
    <property type="term" value="P:lipid biosynthetic process"/>
    <property type="evidence" value="ECO:0007669"/>
    <property type="project" value="InterPro"/>
</dbReference>
<dbReference type="PANTHER" id="PTHR21624:SF1">
    <property type="entry name" value="ALKYLGLYCEROL MONOOXYGENASE"/>
    <property type="match status" value="1"/>
</dbReference>
<feature type="domain" description="Fatty acid hydroxylase" evidence="8">
    <location>
        <begin position="66"/>
        <end position="198"/>
    </location>
</feature>
<evidence type="ECO:0000256" key="3">
    <source>
        <dbReference type="ARBA" id="ARBA00022989"/>
    </source>
</evidence>
<sequence>MLFEIWYDRRTGAGYYRLNDTVGSLATGVLSQTTRLVTFSLGIWAMSGLNGLLFPLWSMESILAWCAALVINDFFYYWKHRFSHEINFLWAGHAVHHQSEEYNLSTALRQPSTHILTWVFSIPMLLMGIPWQMIVVCAAWNLIYQFWVHTRHIHRLPRWFEALMVTPSHHRVHHAQNPEYIDKNHGGVFIIWDKWFGTFQEEKDATPPIYGVRRPLLSFNPWRANLQLWWQMAQDAFYTASWKDKLRVWFMPTGWRPEDVEKSRPIKKYPLETFEKYNPPAPMWMKFYAGLQITLAALASLYLATEAKSFDMAQLYLLWTVMSLPLVTVGIMLDKQDLRWELLRLVFSWLCLIWLGGYFADVLWWVALLSQGVFSAIMLWAVWPLANPVASSQAD</sequence>
<keyword evidence="4" id="KW-0560">Oxidoreductase</keyword>
<protein>
    <submittedName>
        <fullName evidence="9">Sterol desaturase/sphingolipid hydroxylase (Fatty acid hydroxylase superfamily)</fullName>
    </submittedName>
</protein>
<evidence type="ECO:0000256" key="6">
    <source>
        <dbReference type="ARBA" id="ARBA00023136"/>
    </source>
</evidence>
<dbReference type="EMBL" id="JACHHT010000002">
    <property type="protein sequence ID" value="MBB6522758.1"/>
    <property type="molecule type" value="Genomic_DNA"/>
</dbReference>
<accession>A0A7X0JW15</accession>
<dbReference type="InterPro" id="IPR006694">
    <property type="entry name" value="Fatty_acid_hydroxylase"/>
</dbReference>
<dbReference type="PANTHER" id="PTHR21624">
    <property type="entry name" value="STEROL DESATURASE-RELATED PROTEIN"/>
    <property type="match status" value="1"/>
</dbReference>
<keyword evidence="5" id="KW-0443">Lipid metabolism</keyword>
<comment type="caution">
    <text evidence="9">The sequence shown here is derived from an EMBL/GenBank/DDBJ whole genome shotgun (WGS) entry which is preliminary data.</text>
</comment>
<feature type="transmembrane region" description="Helical" evidence="7">
    <location>
        <begin position="345"/>
        <end position="367"/>
    </location>
</feature>
<evidence type="ECO:0000256" key="1">
    <source>
        <dbReference type="ARBA" id="ARBA00004127"/>
    </source>
</evidence>
<dbReference type="InterPro" id="IPR051689">
    <property type="entry name" value="Sterol_desaturase/TMEM195"/>
</dbReference>
<dbReference type="GO" id="GO:0005506">
    <property type="term" value="F:iron ion binding"/>
    <property type="evidence" value="ECO:0007669"/>
    <property type="project" value="InterPro"/>
</dbReference>
<dbReference type="RefSeq" id="WP_166845267.1">
    <property type="nucleotide sequence ID" value="NZ_JAAONY010000002.1"/>
</dbReference>
<evidence type="ECO:0000313" key="10">
    <source>
        <dbReference type="Proteomes" id="UP000528457"/>
    </source>
</evidence>
<feature type="transmembrane region" description="Helical" evidence="7">
    <location>
        <begin position="287"/>
        <end position="304"/>
    </location>
</feature>
<evidence type="ECO:0000256" key="4">
    <source>
        <dbReference type="ARBA" id="ARBA00023002"/>
    </source>
</evidence>
<dbReference type="GO" id="GO:0006643">
    <property type="term" value="P:membrane lipid metabolic process"/>
    <property type="evidence" value="ECO:0007669"/>
    <property type="project" value="TreeGrafter"/>
</dbReference>
<proteinExistence type="predicted"/>
<keyword evidence="10" id="KW-1185">Reference proteome</keyword>
<comment type="subcellular location">
    <subcellularLocation>
        <location evidence="1">Endomembrane system</location>
        <topology evidence="1">Multi-pass membrane protein</topology>
    </subcellularLocation>
</comment>
<organism evidence="9 10">
    <name type="scientific">Pseudoteredinibacter isoporae</name>
    <dbReference type="NCBI Taxonomy" id="570281"/>
    <lineage>
        <taxon>Bacteria</taxon>
        <taxon>Pseudomonadati</taxon>
        <taxon>Pseudomonadota</taxon>
        <taxon>Gammaproteobacteria</taxon>
        <taxon>Cellvibrionales</taxon>
        <taxon>Cellvibrionaceae</taxon>
        <taxon>Pseudoteredinibacter</taxon>
    </lineage>
</organism>
<dbReference type="Proteomes" id="UP000528457">
    <property type="component" value="Unassembled WGS sequence"/>
</dbReference>
<evidence type="ECO:0000256" key="2">
    <source>
        <dbReference type="ARBA" id="ARBA00022692"/>
    </source>
</evidence>
<evidence type="ECO:0000256" key="7">
    <source>
        <dbReference type="SAM" id="Phobius"/>
    </source>
</evidence>
<reference evidence="9 10" key="1">
    <citation type="submission" date="2020-08" db="EMBL/GenBank/DDBJ databases">
        <title>Genomic Encyclopedia of Type Strains, Phase IV (KMG-IV): sequencing the most valuable type-strain genomes for metagenomic binning, comparative biology and taxonomic classification.</title>
        <authorList>
            <person name="Goeker M."/>
        </authorList>
    </citation>
    <scope>NUCLEOTIDE SEQUENCE [LARGE SCALE GENOMIC DNA]</scope>
    <source>
        <strain evidence="9 10">DSM 22368</strain>
    </source>
</reference>
<gene>
    <name evidence="9" type="ORF">HNR48_003043</name>
</gene>
<keyword evidence="6 7" id="KW-0472">Membrane</keyword>
<keyword evidence="3 7" id="KW-1133">Transmembrane helix</keyword>
<name>A0A7X0JW15_9GAMM</name>
<dbReference type="GO" id="GO:0050479">
    <property type="term" value="F:glyceryl-ether monooxygenase activity"/>
    <property type="evidence" value="ECO:0007669"/>
    <property type="project" value="TreeGrafter"/>
</dbReference>
<dbReference type="AlphaFoldDB" id="A0A7X0JW15"/>
<dbReference type="GO" id="GO:0012505">
    <property type="term" value="C:endomembrane system"/>
    <property type="evidence" value="ECO:0007669"/>
    <property type="project" value="UniProtKB-SubCell"/>
</dbReference>
<feature type="transmembrane region" description="Helical" evidence="7">
    <location>
        <begin position="316"/>
        <end position="333"/>
    </location>
</feature>
<evidence type="ECO:0000259" key="8">
    <source>
        <dbReference type="Pfam" id="PF04116"/>
    </source>
</evidence>
<feature type="transmembrane region" description="Helical" evidence="7">
    <location>
        <begin position="115"/>
        <end position="143"/>
    </location>
</feature>
<evidence type="ECO:0000256" key="5">
    <source>
        <dbReference type="ARBA" id="ARBA00023098"/>
    </source>
</evidence>
<dbReference type="Pfam" id="PF04116">
    <property type="entry name" value="FA_hydroxylase"/>
    <property type="match status" value="1"/>
</dbReference>
<dbReference type="GO" id="GO:0016020">
    <property type="term" value="C:membrane"/>
    <property type="evidence" value="ECO:0007669"/>
    <property type="project" value="GOC"/>
</dbReference>
<keyword evidence="2 7" id="KW-0812">Transmembrane</keyword>
<evidence type="ECO:0000313" key="9">
    <source>
        <dbReference type="EMBL" id="MBB6522758.1"/>
    </source>
</evidence>